<dbReference type="GO" id="GO:0046872">
    <property type="term" value="F:metal ion binding"/>
    <property type="evidence" value="ECO:0007669"/>
    <property type="project" value="InterPro"/>
</dbReference>
<evidence type="ECO:0000256" key="1">
    <source>
        <dbReference type="SAM" id="MobiDB-lite"/>
    </source>
</evidence>
<comment type="caution">
    <text evidence="3">The sequence shown here is derived from an EMBL/GenBank/DDBJ whole genome shotgun (WGS) entry which is preliminary data.</text>
</comment>
<evidence type="ECO:0000313" key="4">
    <source>
        <dbReference type="Proteomes" id="UP000286134"/>
    </source>
</evidence>
<dbReference type="STRING" id="212602.A0A420HIG8"/>
<dbReference type="EMBL" id="MCFK01007562">
    <property type="protein sequence ID" value="RKF57272.1"/>
    <property type="molecule type" value="Genomic_DNA"/>
</dbReference>
<dbReference type="GO" id="GO:0005737">
    <property type="term" value="C:cytoplasm"/>
    <property type="evidence" value="ECO:0007669"/>
    <property type="project" value="TreeGrafter"/>
</dbReference>
<gene>
    <name evidence="3" type="ORF">OnM2_075016</name>
</gene>
<accession>A0A420HIG8</accession>
<reference evidence="3 4" key="1">
    <citation type="journal article" date="2018" name="BMC Genomics">
        <title>Comparative genome analyses reveal sequence features reflecting distinct modes of host-adaptation between dicot and monocot powdery mildew.</title>
        <authorList>
            <person name="Wu Y."/>
            <person name="Ma X."/>
            <person name="Pan Z."/>
            <person name="Kale S.D."/>
            <person name="Song Y."/>
            <person name="King H."/>
            <person name="Zhang Q."/>
            <person name="Presley C."/>
            <person name="Deng X."/>
            <person name="Wei C.I."/>
            <person name="Xiao S."/>
        </authorList>
    </citation>
    <scope>NUCLEOTIDE SEQUENCE [LARGE SCALE GENOMIC DNA]</scope>
    <source>
        <strain evidence="3">UMSG2</strain>
    </source>
</reference>
<dbReference type="PANTHER" id="PTHR23509">
    <property type="entry name" value="PA-PL1 PHOSPHOLIPASE FAMILY"/>
    <property type="match status" value="1"/>
</dbReference>
<dbReference type="GO" id="GO:0004620">
    <property type="term" value="F:phospholipase activity"/>
    <property type="evidence" value="ECO:0007669"/>
    <property type="project" value="TreeGrafter"/>
</dbReference>
<keyword evidence="4" id="KW-1185">Reference proteome</keyword>
<dbReference type="InterPro" id="IPR029058">
    <property type="entry name" value="AB_hydrolase_fold"/>
</dbReference>
<organism evidence="3 4">
    <name type="scientific">Erysiphe neolycopersici</name>
    <dbReference type="NCBI Taxonomy" id="212602"/>
    <lineage>
        <taxon>Eukaryota</taxon>
        <taxon>Fungi</taxon>
        <taxon>Dikarya</taxon>
        <taxon>Ascomycota</taxon>
        <taxon>Pezizomycotina</taxon>
        <taxon>Leotiomycetes</taxon>
        <taxon>Erysiphales</taxon>
        <taxon>Erysiphaceae</taxon>
        <taxon>Erysiphe</taxon>
    </lineage>
</organism>
<dbReference type="PROSITE" id="PS51043">
    <property type="entry name" value="DDHD"/>
    <property type="match status" value="1"/>
</dbReference>
<dbReference type="PANTHER" id="PTHR23509:SF6">
    <property type="entry name" value="PHOSPHOLIPASE C1020.13C-RELATED"/>
    <property type="match status" value="1"/>
</dbReference>
<dbReference type="Pfam" id="PF02862">
    <property type="entry name" value="DDHD"/>
    <property type="match status" value="2"/>
</dbReference>
<feature type="region of interest" description="Disordered" evidence="1">
    <location>
        <begin position="140"/>
        <end position="160"/>
    </location>
</feature>
<dbReference type="InterPro" id="IPR004177">
    <property type="entry name" value="DDHD_dom"/>
</dbReference>
<protein>
    <submittedName>
        <fullName evidence="3">Putative phospholipase</fullName>
    </submittedName>
</protein>
<evidence type="ECO:0000313" key="3">
    <source>
        <dbReference type="EMBL" id="RKF57272.1"/>
    </source>
</evidence>
<dbReference type="OrthoDB" id="69269at2759"/>
<proteinExistence type="predicted"/>
<name>A0A420HIG8_9PEZI</name>
<sequence length="1081" mass="122822">MSNSTSHRSHRQLIPGFDDELPKLKAHFFYSSPLPIDDPLSAVPNTSGAEFNYMKFPLRPFSSVDSEALEIAWQDLISNNFETLPKIGEDLTLIPRNLQSNSWGTESVKKSDYTPENESSEQDNLIHAYFTDQTKHKIISNNKKNSLKEQKSENFTTSKSQASISTIQSIRFFGNDGMDKSSEKNLLDSNEIKKSRNSASLIDCTDVFHFDAHLNGKKIDVTKDENDENITCSHNRNEIEHKNSYMYNELDTADMEISGDCIKGGKDTIDQISISDQDSVCHNPVEKLNDVSENDNNDPRVLPDHDYFRSTKCYRSSLSKMNEVLSANVRTTSCASLAYTFKKDDTGTTGKPFVKLPTRPCSPVECIQNVYKDEPVHNKNQARVNNAYRLSAHKIETVSIEQSETAEPSKMEVDDDNEYSCEVPVGISRLHLVRLPNLQMKPIYWLPVNDMGSVTRGTWFYRDTMYPVESAVANQLEFGYRELKPWSQTWKDELESALSVGAAGEEKIAYRLWPSDRQKFPNKEYEQLRLKLSSNPYSAARLFHGDIAAEGSVNPEIKDQNYPEPKTNFKKFPTAKIIYKDMCHAFILKPNLQPSAYYGRRPLQKISKGMTVGIPVVRGFNWATWEKLHPTKNTGALKYESNATISRDDSLPKLSGSSLTAPKTYVQATDLVLVVHGIGQKLSERVESFNFTHAVNEFRRSMNIEMCNSSVRRVLRKDGFGIMVLPVNWRTNLSFEDGGLKKDDEHLKMDYSLRDVTQDSLPAVRQMITDVMLDIPYYMSKHKPKMIQAVIQEANRIYRLWCKNNRDFEKKGRVHLIAHSLGSVMVLEILSKQPTLVPKLDLDSKKINSEYFEFKTTNCFFAGSPAGFFLILEQARLSPRRGLKKPDAENSNDKIVTNEAGTFGCMALDNIYNVMHYNDPIAYRLNATVDRKYAESLKEAQLPTTSIGLFGNIGRAIRSITPGIIIPVQEILEEAKEPLNPLSTAHLPSNMEMEVHDFNREKIAEMKFNLLNDNGQIDWYMNSGRGPLEIQYINMLGAHSSYWINSDFVRLVVVECGRNPGKSNTLSSMRAVKLTRFGKQR</sequence>
<dbReference type="Proteomes" id="UP000286134">
    <property type="component" value="Unassembled WGS sequence"/>
</dbReference>
<feature type="domain" description="DDHD" evidence="2">
    <location>
        <begin position="852"/>
        <end position="1058"/>
    </location>
</feature>
<dbReference type="InterPro" id="IPR058055">
    <property type="entry name" value="PA-PLA1"/>
</dbReference>
<dbReference type="SUPFAM" id="SSF53474">
    <property type="entry name" value="alpha/beta-Hydrolases"/>
    <property type="match status" value="1"/>
</dbReference>
<dbReference type="AlphaFoldDB" id="A0A420HIG8"/>
<evidence type="ECO:0000259" key="2">
    <source>
        <dbReference type="PROSITE" id="PS51043"/>
    </source>
</evidence>
<dbReference type="SMART" id="SM01127">
    <property type="entry name" value="DDHD"/>
    <property type="match status" value="1"/>
</dbReference>